<feature type="transmembrane region" description="Helical" evidence="11">
    <location>
        <begin position="43"/>
        <end position="64"/>
    </location>
</feature>
<accession>A0AAJ6BM52</accession>
<evidence type="ECO:0000256" key="8">
    <source>
        <dbReference type="ARBA" id="ARBA00022989"/>
    </source>
</evidence>
<dbReference type="InterPro" id="IPR047817">
    <property type="entry name" value="ABC2_TM_bact-type"/>
</dbReference>
<dbReference type="GO" id="GO:0043190">
    <property type="term" value="C:ATP-binding cassette (ABC) transporter complex"/>
    <property type="evidence" value="ECO:0007669"/>
    <property type="project" value="InterPro"/>
</dbReference>
<evidence type="ECO:0000256" key="2">
    <source>
        <dbReference type="ARBA" id="ARBA00007783"/>
    </source>
</evidence>
<dbReference type="EMBL" id="CP119326">
    <property type="protein sequence ID" value="WEK40942.1"/>
    <property type="molecule type" value="Genomic_DNA"/>
</dbReference>
<dbReference type="AlphaFoldDB" id="A0AAJ6BM52"/>
<keyword evidence="5" id="KW-0762">Sugar transport</keyword>
<evidence type="ECO:0000256" key="5">
    <source>
        <dbReference type="ARBA" id="ARBA00022597"/>
    </source>
</evidence>
<feature type="transmembrane region" description="Helical" evidence="11">
    <location>
        <begin position="242"/>
        <end position="260"/>
    </location>
</feature>
<comment type="similarity">
    <text evidence="2 11">Belongs to the ABC-2 integral membrane protein family.</text>
</comment>
<keyword evidence="6 11" id="KW-0812">Transmembrane</keyword>
<evidence type="ECO:0000256" key="10">
    <source>
        <dbReference type="ARBA" id="ARBA00023136"/>
    </source>
</evidence>
<dbReference type="InterPro" id="IPR000412">
    <property type="entry name" value="ABC_2_transport"/>
</dbReference>
<keyword evidence="10 11" id="KW-0472">Membrane</keyword>
<proteinExistence type="inferred from homology"/>
<evidence type="ECO:0000256" key="1">
    <source>
        <dbReference type="ARBA" id="ARBA00004651"/>
    </source>
</evidence>
<comment type="subcellular location">
    <subcellularLocation>
        <location evidence="11">Cell inner membrane</location>
        <topology evidence="11">Multi-pass membrane protein</topology>
    </subcellularLocation>
    <subcellularLocation>
        <location evidence="1">Cell membrane</location>
        <topology evidence="1">Multi-pass membrane protein</topology>
    </subcellularLocation>
</comment>
<evidence type="ECO:0000256" key="6">
    <source>
        <dbReference type="ARBA" id="ARBA00022692"/>
    </source>
</evidence>
<sequence>MVKRENPVSLKSFLRSGRKQGRIIGALIMREIVTRYGREGLGFLWLILEPLVFCFGVMALWTLMKPEYEHGIRVAPFVMTGYMCLLLFRHIVGSFGGAILANVGLLHHRDVKPVHLYFSRAVIELAGGAMAFFVVYIVLLALGAVSPPRDYVMLYGAYLILAWLSSGFGMTMASLAIRYEVVERVMPVSMYLMIPLSGAFVMVDWLPHRYQWIYLLNPLPHTVEMVRSSVFGEFVPTHFNPLYPIAWAAGLTLVGLLLLAQTRRYLDID</sequence>
<evidence type="ECO:0000313" key="14">
    <source>
        <dbReference type="Proteomes" id="UP001213664"/>
    </source>
</evidence>
<dbReference type="GO" id="GO:0015774">
    <property type="term" value="P:polysaccharide transport"/>
    <property type="evidence" value="ECO:0007669"/>
    <property type="project" value="UniProtKB-KW"/>
</dbReference>
<dbReference type="PANTHER" id="PTHR30413:SF10">
    <property type="entry name" value="CAPSULE POLYSACCHARIDE EXPORT INNER-MEMBRANE PROTEIN CTRC"/>
    <property type="match status" value="1"/>
</dbReference>
<feature type="domain" description="ABC transmembrane type-2" evidence="12">
    <location>
        <begin position="41"/>
        <end position="262"/>
    </location>
</feature>
<gene>
    <name evidence="13" type="ORF">P0Y50_04860</name>
</gene>
<dbReference type="PROSITE" id="PS51012">
    <property type="entry name" value="ABC_TM2"/>
    <property type="match status" value="1"/>
</dbReference>
<dbReference type="GO" id="GO:0015920">
    <property type="term" value="P:lipopolysaccharide transport"/>
    <property type="evidence" value="ECO:0007669"/>
    <property type="project" value="TreeGrafter"/>
</dbReference>
<feature type="transmembrane region" description="Helical" evidence="11">
    <location>
        <begin position="188"/>
        <end position="206"/>
    </location>
</feature>
<feature type="transmembrane region" description="Helical" evidence="11">
    <location>
        <begin position="122"/>
        <end position="145"/>
    </location>
</feature>
<dbReference type="InterPro" id="IPR013525">
    <property type="entry name" value="ABC2_TM"/>
</dbReference>
<evidence type="ECO:0000256" key="3">
    <source>
        <dbReference type="ARBA" id="ARBA00022448"/>
    </source>
</evidence>
<evidence type="ECO:0000256" key="11">
    <source>
        <dbReference type="RuleBase" id="RU361157"/>
    </source>
</evidence>
<evidence type="ECO:0000259" key="12">
    <source>
        <dbReference type="PROSITE" id="PS51012"/>
    </source>
</evidence>
<organism evidence="13 14">
    <name type="scientific">Candidatus Brevundimonas colombiensis</name>
    <dbReference type="NCBI Taxonomy" id="3121376"/>
    <lineage>
        <taxon>Bacteria</taxon>
        <taxon>Pseudomonadati</taxon>
        <taxon>Pseudomonadota</taxon>
        <taxon>Alphaproteobacteria</taxon>
        <taxon>Caulobacterales</taxon>
        <taxon>Caulobacteraceae</taxon>
        <taxon>Brevundimonas</taxon>
    </lineage>
</organism>
<dbReference type="PRINTS" id="PR00164">
    <property type="entry name" value="ABC2TRNSPORT"/>
</dbReference>
<dbReference type="Proteomes" id="UP001213664">
    <property type="component" value="Chromosome"/>
</dbReference>
<dbReference type="GO" id="GO:0140359">
    <property type="term" value="F:ABC-type transporter activity"/>
    <property type="evidence" value="ECO:0007669"/>
    <property type="project" value="InterPro"/>
</dbReference>
<keyword evidence="9" id="KW-0625">Polysaccharide transport</keyword>
<feature type="transmembrane region" description="Helical" evidence="11">
    <location>
        <begin position="151"/>
        <end position="176"/>
    </location>
</feature>
<reference evidence="13" key="1">
    <citation type="submission" date="2023-03" db="EMBL/GenBank/DDBJ databases">
        <title>Andean soil-derived lignocellulolytic bacterial consortium as a source of novel taxa and putative plastic-active enzymes.</title>
        <authorList>
            <person name="Diaz-Garcia L."/>
            <person name="Chuvochina M."/>
            <person name="Feuerriegel G."/>
            <person name="Bunk B."/>
            <person name="Sproer C."/>
            <person name="Streit W.R."/>
            <person name="Rodriguez L.M."/>
            <person name="Overmann J."/>
            <person name="Jimenez D.J."/>
        </authorList>
    </citation>
    <scope>NUCLEOTIDE SEQUENCE</scope>
    <source>
        <strain evidence="13">MAG 833</strain>
    </source>
</reference>
<keyword evidence="3 11" id="KW-0813">Transport</keyword>
<keyword evidence="8 11" id="KW-1133">Transmembrane helix</keyword>
<evidence type="ECO:0000313" key="13">
    <source>
        <dbReference type="EMBL" id="WEK40942.1"/>
    </source>
</evidence>
<evidence type="ECO:0000256" key="9">
    <source>
        <dbReference type="ARBA" id="ARBA00023047"/>
    </source>
</evidence>
<dbReference type="Pfam" id="PF01061">
    <property type="entry name" value="ABC2_membrane"/>
    <property type="match status" value="1"/>
</dbReference>
<protein>
    <recommendedName>
        <fullName evidence="11">Transport permease protein</fullName>
    </recommendedName>
</protein>
<name>A0AAJ6BM52_9CAUL</name>
<keyword evidence="4 11" id="KW-1003">Cell membrane</keyword>
<evidence type="ECO:0000256" key="7">
    <source>
        <dbReference type="ARBA" id="ARBA00022903"/>
    </source>
</evidence>
<keyword evidence="7" id="KW-0972">Capsule biogenesis/degradation</keyword>
<dbReference type="PANTHER" id="PTHR30413">
    <property type="entry name" value="INNER MEMBRANE TRANSPORT PERMEASE"/>
    <property type="match status" value="1"/>
</dbReference>
<feature type="transmembrane region" description="Helical" evidence="11">
    <location>
        <begin position="76"/>
        <end position="101"/>
    </location>
</feature>
<evidence type="ECO:0000256" key="4">
    <source>
        <dbReference type="ARBA" id="ARBA00022475"/>
    </source>
</evidence>